<gene>
    <name evidence="1" type="ORF">FAS41_29015</name>
</gene>
<reference evidence="1 2" key="1">
    <citation type="submission" date="2019-04" db="EMBL/GenBank/DDBJ databases">
        <authorList>
            <person name="Li M."/>
        </authorList>
    </citation>
    <scope>NUCLEOTIDE SEQUENCE [LARGE SCALE GENOMIC DNA]</scope>
    <source>
        <strain evidence="1 2">LAM1902</strain>
    </source>
</reference>
<protein>
    <submittedName>
        <fullName evidence="1">Uncharacterized protein</fullName>
    </submittedName>
</protein>
<accession>A0A5R9QKX7</accession>
<dbReference type="OrthoDB" id="7005929at2"/>
<dbReference type="Proteomes" id="UP000306635">
    <property type="component" value="Unassembled WGS sequence"/>
</dbReference>
<evidence type="ECO:0000313" key="1">
    <source>
        <dbReference type="EMBL" id="TLX70088.1"/>
    </source>
</evidence>
<keyword evidence="2" id="KW-1185">Reference proteome</keyword>
<dbReference type="EMBL" id="SWDV01000059">
    <property type="protein sequence ID" value="TLX70088.1"/>
    <property type="molecule type" value="Genomic_DNA"/>
</dbReference>
<dbReference type="RefSeq" id="WP_138526745.1">
    <property type="nucleotide sequence ID" value="NZ_SWDV01000059.1"/>
</dbReference>
<name>A0A5R9QKX7_9PSED</name>
<sequence>MSQLSPTLHADLCEVLNEVSALMSAAYAQLGPIPDDHPLAQAGLKNGAEIVLDYLAHGEAGIALDHLFYMIKEPPLAISAKSAEKLARVAEAFGTPLSWCP</sequence>
<dbReference type="AlphaFoldDB" id="A0A5R9QKX7"/>
<proteinExistence type="predicted"/>
<organism evidence="1 2">
    <name type="scientific">Pseudomonas nicosulfuronedens</name>
    <dbReference type="NCBI Taxonomy" id="2571105"/>
    <lineage>
        <taxon>Bacteria</taxon>
        <taxon>Pseudomonadati</taxon>
        <taxon>Pseudomonadota</taxon>
        <taxon>Gammaproteobacteria</taxon>
        <taxon>Pseudomonadales</taxon>
        <taxon>Pseudomonadaceae</taxon>
        <taxon>Pseudomonas</taxon>
    </lineage>
</organism>
<evidence type="ECO:0000313" key="2">
    <source>
        <dbReference type="Proteomes" id="UP000306635"/>
    </source>
</evidence>
<comment type="caution">
    <text evidence="1">The sequence shown here is derived from an EMBL/GenBank/DDBJ whole genome shotgun (WGS) entry which is preliminary data.</text>
</comment>